<evidence type="ECO:0000256" key="5">
    <source>
        <dbReference type="ARBA" id="ARBA00022917"/>
    </source>
</evidence>
<sequence>MPGVIGLYKFRVTQDQMSDIKSEIKKEVARRKTFAIISHPDAGKTTLTEKLLLYGGAIRLAGSVKARKANKYAVSDWMEIEKQRGISVTSSVMQFDYSGFCINILDTPGHQDFSEDTYRTLVAADSAVMLIDGAKGVEAQTIKLFHVCKLRGIPIFTFVNKMDRASKDPFELMEEIERVLGIRSYPMNWPIGTEGDFKGVYNRKLKQIELFDGGEHGQSQVSSTVGKADDPVFADLLGSHYHDKLCEDIELLDMAGDEFDKKKIRSGELTPLFFGSAMTNFGVQPFLEEFLELAPSPGIVDTAEGEVDPESDKFSGFIFKIQANMNPTHRDRLAFLRICSGKFSKGMSVKHMNTGKEIRLSQPQQFMAQERTIVDEAYAGDIIGLFDPGIFNLGDTLFEGNGNVRFEGIPIFPAEYFARVTPADTMKRKQFIKGIDQLSEEGAIQVFKQIDIGIEALIIGVVGALQFEVLEYRLKNEYGVQLRLQNLPYRHARWIENEGLDPRKLNLPSTAVIVEDKLGRNSILFENEWSIRMAEERNKELRLVDIATQDFKVKKI</sequence>
<evidence type="ECO:0000313" key="10">
    <source>
        <dbReference type="EMBL" id="OPX44109.1"/>
    </source>
</evidence>
<dbReference type="InterPro" id="IPR005225">
    <property type="entry name" value="Small_GTP-bd"/>
</dbReference>
<dbReference type="Gene3D" id="3.30.70.3280">
    <property type="entry name" value="Peptide chain release factor 3, domain III"/>
    <property type="match status" value="1"/>
</dbReference>
<dbReference type="GO" id="GO:0006449">
    <property type="term" value="P:regulation of translational termination"/>
    <property type="evidence" value="ECO:0007669"/>
    <property type="project" value="UniProtKB-UniRule"/>
</dbReference>
<feature type="binding site" evidence="8">
    <location>
        <begin position="106"/>
        <end position="110"/>
    </location>
    <ligand>
        <name>GTP</name>
        <dbReference type="ChEBI" id="CHEBI:37565"/>
    </ligand>
</feature>
<dbReference type="SUPFAM" id="SSF52540">
    <property type="entry name" value="P-loop containing nucleoside triphosphate hydrolases"/>
    <property type="match status" value="1"/>
</dbReference>
<dbReference type="Gene3D" id="2.40.30.10">
    <property type="entry name" value="Translation factors"/>
    <property type="match status" value="1"/>
</dbReference>
<dbReference type="FunFam" id="3.30.70.3280:FF:000001">
    <property type="entry name" value="Peptide chain release factor 3"/>
    <property type="match status" value="1"/>
</dbReference>
<dbReference type="FunFam" id="3.40.50.300:FF:000542">
    <property type="entry name" value="Peptide chain release factor 3"/>
    <property type="match status" value="1"/>
</dbReference>
<dbReference type="InterPro" id="IPR004548">
    <property type="entry name" value="PrfC"/>
</dbReference>
<dbReference type="InterPro" id="IPR053905">
    <property type="entry name" value="EF-G-like_DII"/>
</dbReference>
<dbReference type="CDD" id="cd03689">
    <property type="entry name" value="RF3_II"/>
    <property type="match status" value="1"/>
</dbReference>
<dbReference type="InterPro" id="IPR027417">
    <property type="entry name" value="P-loop_NTPase"/>
</dbReference>
<evidence type="ECO:0000256" key="7">
    <source>
        <dbReference type="ARBA" id="ARBA00073639"/>
    </source>
</evidence>
<evidence type="ECO:0000259" key="9">
    <source>
        <dbReference type="PROSITE" id="PS51722"/>
    </source>
</evidence>
<evidence type="ECO:0000256" key="6">
    <source>
        <dbReference type="ARBA" id="ARBA00023134"/>
    </source>
</evidence>
<dbReference type="PRINTS" id="PR00315">
    <property type="entry name" value="ELONGATNFCT"/>
</dbReference>
<keyword evidence="6 8" id="KW-0342">GTP-binding</keyword>
<feature type="binding site" evidence="8">
    <location>
        <begin position="160"/>
        <end position="163"/>
    </location>
    <ligand>
        <name>GTP</name>
        <dbReference type="ChEBI" id="CHEBI:37565"/>
    </ligand>
</feature>
<dbReference type="SUPFAM" id="SSF50447">
    <property type="entry name" value="Translation proteins"/>
    <property type="match status" value="1"/>
</dbReference>
<evidence type="ECO:0000256" key="3">
    <source>
        <dbReference type="ARBA" id="ARBA00022490"/>
    </source>
</evidence>
<dbReference type="GO" id="GO:0005829">
    <property type="term" value="C:cytosol"/>
    <property type="evidence" value="ECO:0007669"/>
    <property type="project" value="TreeGrafter"/>
</dbReference>
<evidence type="ECO:0000256" key="2">
    <source>
        <dbReference type="ARBA" id="ARBA00009978"/>
    </source>
</evidence>
<gene>
    <name evidence="8 10" type="primary">prfC</name>
    <name evidence="10" type="ORF">CLHUN_19080</name>
</gene>
<accession>A0A1V4SJN0</accession>
<name>A0A1V4SJN0_RUMHU</name>
<dbReference type="Pfam" id="PF16658">
    <property type="entry name" value="RF3_C"/>
    <property type="match status" value="1"/>
</dbReference>
<keyword evidence="11" id="KW-1185">Reference proteome</keyword>
<dbReference type="InterPro" id="IPR000795">
    <property type="entry name" value="T_Tr_GTP-bd_dom"/>
</dbReference>
<dbReference type="InterPro" id="IPR038467">
    <property type="entry name" value="RF3_dom_3_sf"/>
</dbReference>
<dbReference type="EMBL" id="MZGX01000011">
    <property type="protein sequence ID" value="OPX44109.1"/>
    <property type="molecule type" value="Genomic_DNA"/>
</dbReference>
<dbReference type="InterPro" id="IPR032090">
    <property type="entry name" value="RF3_C"/>
</dbReference>
<dbReference type="GO" id="GO:0003924">
    <property type="term" value="F:GTPase activity"/>
    <property type="evidence" value="ECO:0007669"/>
    <property type="project" value="InterPro"/>
</dbReference>
<keyword evidence="5 8" id="KW-0648">Protein biosynthesis</keyword>
<dbReference type="GO" id="GO:0005525">
    <property type="term" value="F:GTP binding"/>
    <property type="evidence" value="ECO:0007669"/>
    <property type="project" value="UniProtKB-UniRule"/>
</dbReference>
<comment type="subcellular location">
    <subcellularLocation>
        <location evidence="1 8">Cytoplasm</location>
    </subcellularLocation>
</comment>
<dbReference type="STRING" id="48256.CLHUN_19080"/>
<dbReference type="PROSITE" id="PS51722">
    <property type="entry name" value="G_TR_2"/>
    <property type="match status" value="1"/>
</dbReference>
<dbReference type="SUPFAM" id="SSF54980">
    <property type="entry name" value="EF-G C-terminal domain-like"/>
    <property type="match status" value="1"/>
</dbReference>
<evidence type="ECO:0000313" key="11">
    <source>
        <dbReference type="Proteomes" id="UP000191554"/>
    </source>
</evidence>
<dbReference type="PANTHER" id="PTHR43556:SF2">
    <property type="entry name" value="PEPTIDE CHAIN RELEASE FACTOR RF3"/>
    <property type="match status" value="1"/>
</dbReference>
<keyword evidence="3 8" id="KW-0963">Cytoplasm</keyword>
<comment type="function">
    <text evidence="8">Increases the formation of ribosomal termination complexes and stimulates activities of RF-1 and RF-2. It binds guanine nucleotides and has strong preference for UGA stop codons. It may interact directly with the ribosome. The stimulation of RF-1 and RF-2 is significantly reduced by GTP and GDP, but not by GMP.</text>
</comment>
<dbReference type="GO" id="GO:0016150">
    <property type="term" value="F:translation release factor activity, codon nonspecific"/>
    <property type="evidence" value="ECO:0007669"/>
    <property type="project" value="TreeGrafter"/>
</dbReference>
<dbReference type="GO" id="GO:0016149">
    <property type="term" value="F:translation release factor activity, codon specific"/>
    <property type="evidence" value="ECO:0007669"/>
    <property type="project" value="UniProtKB-UniRule"/>
</dbReference>
<dbReference type="NCBIfam" id="TIGR00231">
    <property type="entry name" value="small_GTP"/>
    <property type="match status" value="1"/>
</dbReference>
<dbReference type="PROSITE" id="PS00301">
    <property type="entry name" value="G_TR_1"/>
    <property type="match status" value="1"/>
</dbReference>
<dbReference type="PANTHER" id="PTHR43556">
    <property type="entry name" value="PEPTIDE CHAIN RELEASE FACTOR RF3"/>
    <property type="match status" value="1"/>
</dbReference>
<feature type="binding site" evidence="8">
    <location>
        <begin position="38"/>
        <end position="45"/>
    </location>
    <ligand>
        <name>GTP</name>
        <dbReference type="ChEBI" id="CHEBI:37565"/>
    </ligand>
</feature>
<proteinExistence type="inferred from homology"/>
<protein>
    <recommendedName>
        <fullName evidence="7 8">Peptide chain release factor 3</fullName>
        <shortName evidence="8">RF-3</shortName>
    </recommendedName>
</protein>
<dbReference type="InterPro" id="IPR009000">
    <property type="entry name" value="Transl_B-barrel_sf"/>
</dbReference>
<dbReference type="InterPro" id="IPR031157">
    <property type="entry name" value="G_TR_CS"/>
</dbReference>
<dbReference type="Pfam" id="PF22042">
    <property type="entry name" value="EF-G_D2"/>
    <property type="match status" value="1"/>
</dbReference>
<comment type="similarity">
    <text evidence="2 8">Belongs to the TRAFAC class translation factor GTPase superfamily. Classic translation factor GTPase family. PrfC subfamily.</text>
</comment>
<dbReference type="NCBIfam" id="NF001964">
    <property type="entry name" value="PRK00741.1"/>
    <property type="match status" value="1"/>
</dbReference>
<reference evidence="10 11" key="1">
    <citation type="submission" date="2017-03" db="EMBL/GenBank/DDBJ databases">
        <title>Genome sequence of Clostridium hungatei DSM 14427.</title>
        <authorList>
            <person name="Poehlein A."/>
            <person name="Daniel R."/>
        </authorList>
    </citation>
    <scope>NUCLEOTIDE SEQUENCE [LARGE SCALE GENOMIC DNA]</scope>
    <source>
        <strain evidence="10 11">DSM 14427</strain>
    </source>
</reference>
<dbReference type="InterPro" id="IPR035647">
    <property type="entry name" value="EFG_III/V"/>
</dbReference>
<comment type="caution">
    <text evidence="10">The sequence shown here is derived from an EMBL/GenBank/DDBJ whole genome shotgun (WGS) entry which is preliminary data.</text>
</comment>
<dbReference type="HAMAP" id="MF_00072">
    <property type="entry name" value="Rel_fac_3"/>
    <property type="match status" value="1"/>
</dbReference>
<organism evidence="10 11">
    <name type="scientific">Ruminiclostridium hungatei</name>
    <name type="common">Clostridium hungatei</name>
    <dbReference type="NCBI Taxonomy" id="48256"/>
    <lineage>
        <taxon>Bacteria</taxon>
        <taxon>Bacillati</taxon>
        <taxon>Bacillota</taxon>
        <taxon>Clostridia</taxon>
        <taxon>Eubacteriales</taxon>
        <taxon>Oscillospiraceae</taxon>
        <taxon>Ruminiclostridium</taxon>
    </lineage>
</organism>
<dbReference type="NCBIfam" id="TIGR00503">
    <property type="entry name" value="prfC"/>
    <property type="match status" value="1"/>
</dbReference>
<evidence type="ECO:0000256" key="4">
    <source>
        <dbReference type="ARBA" id="ARBA00022741"/>
    </source>
</evidence>
<dbReference type="InterPro" id="IPR041732">
    <property type="entry name" value="RF3_GTP-bd"/>
</dbReference>
<keyword evidence="4 8" id="KW-0547">Nucleotide-binding</keyword>
<dbReference type="Pfam" id="PF00009">
    <property type="entry name" value="GTP_EFTU"/>
    <property type="match status" value="1"/>
</dbReference>
<dbReference type="Proteomes" id="UP000191554">
    <property type="component" value="Unassembled WGS sequence"/>
</dbReference>
<evidence type="ECO:0000256" key="8">
    <source>
        <dbReference type="HAMAP-Rule" id="MF_00072"/>
    </source>
</evidence>
<evidence type="ECO:0000256" key="1">
    <source>
        <dbReference type="ARBA" id="ARBA00004496"/>
    </source>
</evidence>
<dbReference type="AlphaFoldDB" id="A0A1V4SJN0"/>
<dbReference type="CDD" id="cd04169">
    <property type="entry name" value="RF3"/>
    <property type="match status" value="1"/>
</dbReference>
<dbReference type="Gene3D" id="3.40.50.300">
    <property type="entry name" value="P-loop containing nucleotide triphosphate hydrolases"/>
    <property type="match status" value="1"/>
</dbReference>
<feature type="domain" description="Tr-type G" evidence="9">
    <location>
        <begin position="29"/>
        <end position="298"/>
    </location>
</feature>